<reference evidence="4" key="1">
    <citation type="submission" date="2011-07" db="EMBL/GenBank/DDBJ databases">
        <authorList>
            <consortium name="Caenorhabditis brenneri Sequencing and Analysis Consortium"/>
            <person name="Wilson R.K."/>
        </authorList>
    </citation>
    <scope>NUCLEOTIDE SEQUENCE [LARGE SCALE GENOMIC DNA]</scope>
    <source>
        <strain evidence="4">PB2801</strain>
    </source>
</reference>
<dbReference type="InterPro" id="IPR000718">
    <property type="entry name" value="Peptidase_M13"/>
</dbReference>
<evidence type="ECO:0000256" key="1">
    <source>
        <dbReference type="SAM" id="SignalP"/>
    </source>
</evidence>
<evidence type="ECO:0000313" key="3">
    <source>
        <dbReference type="EMBL" id="EGT34473.1"/>
    </source>
</evidence>
<dbReference type="GO" id="GO:0016485">
    <property type="term" value="P:protein processing"/>
    <property type="evidence" value="ECO:0007669"/>
    <property type="project" value="TreeGrafter"/>
</dbReference>
<name>G0NNC3_CAEBE</name>
<dbReference type="InParanoid" id="G0NNC3"/>
<accession>G0NNC3</accession>
<dbReference type="GO" id="GO:0004222">
    <property type="term" value="F:metalloendopeptidase activity"/>
    <property type="evidence" value="ECO:0007669"/>
    <property type="project" value="InterPro"/>
</dbReference>
<dbReference type="InterPro" id="IPR024079">
    <property type="entry name" value="MetalloPept_cat_dom_sf"/>
</dbReference>
<dbReference type="HOGENOM" id="CLU_042842_0_0_1"/>
<dbReference type="InterPro" id="IPR018497">
    <property type="entry name" value="Peptidase_M13_C"/>
</dbReference>
<organism evidence="4">
    <name type="scientific">Caenorhabditis brenneri</name>
    <name type="common">Nematode worm</name>
    <dbReference type="NCBI Taxonomy" id="135651"/>
    <lineage>
        <taxon>Eukaryota</taxon>
        <taxon>Metazoa</taxon>
        <taxon>Ecdysozoa</taxon>
        <taxon>Nematoda</taxon>
        <taxon>Chromadorea</taxon>
        <taxon>Rhabditida</taxon>
        <taxon>Rhabditina</taxon>
        <taxon>Rhabditomorpha</taxon>
        <taxon>Rhabditoidea</taxon>
        <taxon>Rhabditidae</taxon>
        <taxon>Peloderinae</taxon>
        <taxon>Caenorhabditis</taxon>
    </lineage>
</organism>
<dbReference type="EMBL" id="GL379913">
    <property type="protein sequence ID" value="EGT34473.1"/>
    <property type="molecule type" value="Genomic_DNA"/>
</dbReference>
<dbReference type="AlphaFoldDB" id="G0NNC3"/>
<proteinExistence type="predicted"/>
<feature type="signal peptide" evidence="1">
    <location>
        <begin position="1"/>
        <end position="17"/>
    </location>
</feature>
<dbReference type="STRING" id="135651.G0NNC3"/>
<dbReference type="PANTHER" id="PTHR11733">
    <property type="entry name" value="ZINC METALLOPROTEASE FAMILY M13 NEPRILYSIN-RELATED"/>
    <property type="match status" value="1"/>
</dbReference>
<keyword evidence="4" id="KW-1185">Reference proteome</keyword>
<sequence>MIPLYFLLLVTVSFSVAIDSIEPFDFIEDALKYRNMSISPCEDFYRHTCSFNGPDNVPAAAFEDLLAYIKEVQKNAYWNHLKSHNEFKSFEARSALVDTTDAMAGFLSSAFQQICEKNKTLAAGLSEKVLMKIGGSNVNGIETGDETSCENLAAQSKQTLIDTLRENELNFVSFVMQIFSNNGLFQWKNVTEYNQKVRELVNLVASISAHTDVDDTPWVKNRNLVKKIEEITSQLSFHDNYAEDFVNSTNMLIKIEHRYVDCRAEYSFLENNDIFCYILTVVYEELPKEIVPTFFMNDNAFNSHPMMCFSFPNYYHTQYGREKAAILGYTGFTVGHEIGHSFFEDHKDLHTLPAFSENVENCVQTQYNSTCVYFKEKSCVTNEDFLNENGADIFGFQLSYELLKDTYGEKLGVSQKVIFWFISGNIQNNIERLQMTHEQLFFYAFALQFCKNRPSSVSLDQEWVGHYDPHSADNIRVNAVAQHPAFQSAFECSKTSKMMKSATEQCMIYGSEAPETRRKRRFQRVSSH</sequence>
<dbReference type="OrthoDB" id="5795773at2759"/>
<evidence type="ECO:0000259" key="2">
    <source>
        <dbReference type="Pfam" id="PF01431"/>
    </source>
</evidence>
<dbReference type="Pfam" id="PF01431">
    <property type="entry name" value="Peptidase_M13"/>
    <property type="match status" value="1"/>
</dbReference>
<dbReference type="eggNOG" id="KOG3624">
    <property type="taxonomic scope" value="Eukaryota"/>
</dbReference>
<protein>
    <recommendedName>
        <fullName evidence="2">Peptidase M13 C-terminal domain-containing protein</fullName>
    </recommendedName>
</protein>
<gene>
    <name evidence="3" type="ORF">CAEBREN_09049</name>
</gene>
<evidence type="ECO:0000313" key="4">
    <source>
        <dbReference type="Proteomes" id="UP000008068"/>
    </source>
</evidence>
<dbReference type="Proteomes" id="UP000008068">
    <property type="component" value="Unassembled WGS sequence"/>
</dbReference>
<feature type="chain" id="PRO_5003405588" description="Peptidase M13 C-terminal domain-containing protein" evidence="1">
    <location>
        <begin position="18"/>
        <end position="528"/>
    </location>
</feature>
<dbReference type="PROSITE" id="PS51885">
    <property type="entry name" value="NEPRILYSIN"/>
    <property type="match status" value="1"/>
</dbReference>
<dbReference type="OMA" id="AQHPAFQ"/>
<dbReference type="Gene3D" id="3.40.390.10">
    <property type="entry name" value="Collagenase (Catalytic Domain)"/>
    <property type="match status" value="1"/>
</dbReference>
<dbReference type="SUPFAM" id="SSF55486">
    <property type="entry name" value="Metalloproteases ('zincins'), catalytic domain"/>
    <property type="match status" value="1"/>
</dbReference>
<dbReference type="PANTHER" id="PTHR11733:SF208">
    <property type="entry name" value="PEPTIDASE M13 C-TERMINAL DOMAIN-CONTAINING PROTEIN"/>
    <property type="match status" value="1"/>
</dbReference>
<dbReference type="FunCoup" id="G0NNC3">
    <property type="interactions" value="446"/>
</dbReference>
<feature type="domain" description="Peptidase M13 C-terminal" evidence="2">
    <location>
        <begin position="312"/>
        <end position="506"/>
    </location>
</feature>
<keyword evidence="1" id="KW-0732">Signal</keyword>
<dbReference type="GO" id="GO:0005886">
    <property type="term" value="C:plasma membrane"/>
    <property type="evidence" value="ECO:0007669"/>
    <property type="project" value="TreeGrafter"/>
</dbReference>